<proteinExistence type="predicted"/>
<sequence>MCSGYRAALERRYESVQPCAHALEVGGGGEAGACQPECVAHPL</sequence>
<protein>
    <submittedName>
        <fullName evidence="1">Uncharacterized protein</fullName>
    </submittedName>
</protein>
<accession>U2RTV4</accession>
<evidence type="ECO:0000313" key="2">
    <source>
        <dbReference type="Proteomes" id="UP000016605"/>
    </source>
</evidence>
<feature type="non-terminal residue" evidence="1">
    <location>
        <position position="43"/>
    </location>
</feature>
<dbReference type="HOGENOM" id="CLU_3243928_0_0_11"/>
<name>U2RTV4_LEIAQ</name>
<reference evidence="1 2" key="1">
    <citation type="submission" date="2013-08" db="EMBL/GenBank/DDBJ databases">
        <authorList>
            <person name="Weinstock G."/>
            <person name="Sodergren E."/>
            <person name="Wylie T."/>
            <person name="Fulton L."/>
            <person name="Fulton R."/>
            <person name="Fronick C."/>
            <person name="O'Laughlin M."/>
            <person name="Godfrey J."/>
            <person name="Miner T."/>
            <person name="Herter B."/>
            <person name="Appelbaum E."/>
            <person name="Cordes M."/>
            <person name="Lek S."/>
            <person name="Wollam A."/>
            <person name="Pepin K.H."/>
            <person name="Palsikar V.B."/>
            <person name="Mitreva M."/>
            <person name="Wilson R.K."/>
        </authorList>
    </citation>
    <scope>NUCLEOTIDE SEQUENCE [LARGE SCALE GENOMIC DNA]</scope>
    <source>
        <strain evidence="1 2">ATCC 14665</strain>
    </source>
</reference>
<comment type="caution">
    <text evidence="1">The sequence shown here is derived from an EMBL/GenBank/DDBJ whole genome shotgun (WGS) entry which is preliminary data.</text>
</comment>
<dbReference type="Proteomes" id="UP000016605">
    <property type="component" value="Unassembled WGS sequence"/>
</dbReference>
<gene>
    <name evidence="1" type="ORF">N136_01445</name>
</gene>
<dbReference type="AlphaFoldDB" id="U2RTV4"/>
<evidence type="ECO:0000313" key="1">
    <source>
        <dbReference type="EMBL" id="ERK72211.1"/>
    </source>
</evidence>
<dbReference type="EMBL" id="AWVQ01000171">
    <property type="protein sequence ID" value="ERK72211.1"/>
    <property type="molecule type" value="Genomic_DNA"/>
</dbReference>
<organism evidence="1 2">
    <name type="scientific">Leifsonia aquatica ATCC 14665</name>
    <dbReference type="NCBI Taxonomy" id="1358026"/>
    <lineage>
        <taxon>Bacteria</taxon>
        <taxon>Bacillati</taxon>
        <taxon>Actinomycetota</taxon>
        <taxon>Actinomycetes</taxon>
        <taxon>Micrococcales</taxon>
        <taxon>Microbacteriaceae</taxon>
        <taxon>Leifsonia</taxon>
    </lineage>
</organism>